<protein>
    <submittedName>
        <fullName evidence="2">Phosphohydrolase</fullName>
    </submittedName>
</protein>
<reference evidence="3" key="1">
    <citation type="submission" date="2017-07" db="EMBL/GenBank/DDBJ databases">
        <title>Brachybacterium sp. VR2415.</title>
        <authorList>
            <person name="Tak E.J."/>
            <person name="Bae J.-W."/>
        </authorList>
    </citation>
    <scope>NUCLEOTIDE SEQUENCE [LARGE SCALE GENOMIC DNA]</scope>
    <source>
        <strain evidence="3">VR2415</strain>
    </source>
</reference>
<evidence type="ECO:0000259" key="1">
    <source>
        <dbReference type="SMART" id="SM00471"/>
    </source>
</evidence>
<dbReference type="RefSeq" id="WP_089064527.1">
    <property type="nucleotide sequence ID" value="NZ_CP022316.1"/>
</dbReference>
<dbReference type="Proteomes" id="UP000198398">
    <property type="component" value="Chromosome"/>
</dbReference>
<evidence type="ECO:0000313" key="2">
    <source>
        <dbReference type="EMBL" id="ASK65285.1"/>
    </source>
</evidence>
<keyword evidence="3" id="KW-1185">Reference proteome</keyword>
<dbReference type="AlphaFoldDB" id="A0A220UB66"/>
<proteinExistence type="predicted"/>
<dbReference type="OrthoDB" id="9802385at2"/>
<keyword evidence="2" id="KW-0378">Hydrolase</keyword>
<feature type="domain" description="HD/PDEase" evidence="1">
    <location>
        <begin position="22"/>
        <end position="127"/>
    </location>
</feature>
<organism evidence="2 3">
    <name type="scientific">Brachybacterium avium</name>
    <dbReference type="NCBI Taxonomy" id="2017485"/>
    <lineage>
        <taxon>Bacteria</taxon>
        <taxon>Bacillati</taxon>
        <taxon>Actinomycetota</taxon>
        <taxon>Actinomycetes</taxon>
        <taxon>Micrococcales</taxon>
        <taxon>Dermabacteraceae</taxon>
        <taxon>Brachybacterium</taxon>
    </lineage>
</organism>
<sequence>MDLIERAEAIAHRAHAGQTDKSGLDYIDHPRRVAERAALIAPADLRTECIAAAWLHDVVEDTDLTLEDLRELGLSQLVLEAVDRLTKKPDVARTDYFAAIRAHAVARVVKAADLIDNTDPERAALLDETTRNRLAEKYAASWALLLGDA</sequence>
<name>A0A220UB66_9MICO</name>
<gene>
    <name evidence="2" type="ORF">CFK39_04930</name>
</gene>
<dbReference type="Gene3D" id="1.10.3210.10">
    <property type="entry name" value="Hypothetical protein af1432"/>
    <property type="match status" value="1"/>
</dbReference>
<dbReference type="KEGG" id="brv:CFK39_04930"/>
<dbReference type="SMART" id="SM00471">
    <property type="entry name" value="HDc"/>
    <property type="match status" value="1"/>
</dbReference>
<accession>A0A220UB66</accession>
<dbReference type="GO" id="GO:0016787">
    <property type="term" value="F:hydrolase activity"/>
    <property type="evidence" value="ECO:0007669"/>
    <property type="project" value="UniProtKB-KW"/>
</dbReference>
<evidence type="ECO:0000313" key="3">
    <source>
        <dbReference type="Proteomes" id="UP000198398"/>
    </source>
</evidence>
<dbReference type="EMBL" id="CP022316">
    <property type="protein sequence ID" value="ASK65285.1"/>
    <property type="molecule type" value="Genomic_DNA"/>
</dbReference>
<dbReference type="SUPFAM" id="SSF109604">
    <property type="entry name" value="HD-domain/PDEase-like"/>
    <property type="match status" value="1"/>
</dbReference>
<dbReference type="Pfam" id="PF13328">
    <property type="entry name" value="HD_4"/>
    <property type="match status" value="1"/>
</dbReference>
<dbReference type="InterPro" id="IPR003607">
    <property type="entry name" value="HD/PDEase_dom"/>
</dbReference>